<dbReference type="Proteomes" id="UP000007875">
    <property type="component" value="Unassembled WGS sequence"/>
</dbReference>
<feature type="domain" description="WHIM1" evidence="3">
    <location>
        <begin position="154"/>
        <end position="197"/>
    </location>
</feature>
<protein>
    <recommendedName>
        <fullName evidence="3">WHIM1 domain-containing protein</fullName>
    </recommendedName>
</protein>
<evidence type="ECO:0000256" key="2">
    <source>
        <dbReference type="ARBA" id="ARBA00023242"/>
    </source>
</evidence>
<proteinExistence type="predicted"/>
<dbReference type="GO" id="GO:0003677">
    <property type="term" value="F:DNA binding"/>
    <property type="evidence" value="ECO:0007669"/>
    <property type="project" value="TreeGrafter"/>
</dbReference>
<dbReference type="OMA" id="FRTHMEE"/>
<keyword evidence="5" id="KW-1185">Reference proteome</keyword>
<dbReference type="GeneTree" id="ENSGT00940000170808"/>
<keyword evidence="2" id="KW-0539">Nucleus</keyword>
<evidence type="ECO:0000256" key="1">
    <source>
        <dbReference type="ARBA" id="ARBA00004123"/>
    </source>
</evidence>
<dbReference type="InterPro" id="IPR047171">
    <property type="entry name" value="BAZ1A"/>
</dbReference>
<evidence type="ECO:0000313" key="4">
    <source>
        <dbReference type="Ensembl" id="ENSCSAVP00000005099.1"/>
    </source>
</evidence>
<dbReference type="Ensembl" id="ENSCSAVT00000005170.1">
    <property type="protein sequence ID" value="ENSCSAVP00000005099.1"/>
    <property type="gene ID" value="ENSCSAVG00000003046.1"/>
</dbReference>
<dbReference type="GO" id="GO:0045740">
    <property type="term" value="P:positive regulation of DNA replication"/>
    <property type="evidence" value="ECO:0007669"/>
    <property type="project" value="TreeGrafter"/>
</dbReference>
<comment type="subcellular location">
    <subcellularLocation>
        <location evidence="1">Nucleus</location>
    </subcellularLocation>
</comment>
<dbReference type="InParanoid" id="H2YIF0"/>
<dbReference type="HOGENOM" id="CLU_1044012_0_0_1"/>
<evidence type="ECO:0000313" key="5">
    <source>
        <dbReference type="Proteomes" id="UP000007875"/>
    </source>
</evidence>
<dbReference type="PANTHER" id="PTHR46510:SF1">
    <property type="entry name" value="BROMODOMAIN ADJACENT TO ZINC FINGER DOMAIN PROTEIN 1A"/>
    <property type="match status" value="1"/>
</dbReference>
<dbReference type="STRING" id="51511.ENSCSAVP00000005099"/>
<name>H2YIF0_CIOSA</name>
<organism evidence="4 5">
    <name type="scientific">Ciona savignyi</name>
    <name type="common">Pacific transparent sea squirt</name>
    <dbReference type="NCBI Taxonomy" id="51511"/>
    <lineage>
        <taxon>Eukaryota</taxon>
        <taxon>Metazoa</taxon>
        <taxon>Chordata</taxon>
        <taxon>Tunicata</taxon>
        <taxon>Ascidiacea</taxon>
        <taxon>Phlebobranchia</taxon>
        <taxon>Cionidae</taxon>
        <taxon>Ciona</taxon>
    </lineage>
</organism>
<dbReference type="GO" id="GO:0006338">
    <property type="term" value="P:chromatin remodeling"/>
    <property type="evidence" value="ECO:0007669"/>
    <property type="project" value="InterPro"/>
</dbReference>
<evidence type="ECO:0000259" key="3">
    <source>
        <dbReference type="Pfam" id="PF15612"/>
    </source>
</evidence>
<dbReference type="GO" id="GO:0006355">
    <property type="term" value="P:regulation of DNA-templated transcription"/>
    <property type="evidence" value="ECO:0007669"/>
    <property type="project" value="TreeGrafter"/>
</dbReference>
<accession>H2YIF0</accession>
<reference evidence="5" key="1">
    <citation type="submission" date="2003-08" db="EMBL/GenBank/DDBJ databases">
        <authorList>
            <person name="Birren B."/>
            <person name="Nusbaum C."/>
            <person name="Abebe A."/>
            <person name="Abouelleil A."/>
            <person name="Adekoya E."/>
            <person name="Ait-zahra M."/>
            <person name="Allen N."/>
            <person name="Allen T."/>
            <person name="An P."/>
            <person name="Anderson M."/>
            <person name="Anderson S."/>
            <person name="Arachchi H."/>
            <person name="Armbruster J."/>
            <person name="Bachantsang P."/>
            <person name="Baldwin J."/>
            <person name="Barry A."/>
            <person name="Bayul T."/>
            <person name="Blitshsteyn B."/>
            <person name="Bloom T."/>
            <person name="Blye J."/>
            <person name="Boguslavskiy L."/>
            <person name="Borowsky M."/>
            <person name="Boukhgalter B."/>
            <person name="Brunache A."/>
            <person name="Butler J."/>
            <person name="Calixte N."/>
            <person name="Calvo S."/>
            <person name="Camarata J."/>
            <person name="Campo K."/>
            <person name="Chang J."/>
            <person name="Cheshatsang Y."/>
            <person name="Citroen M."/>
            <person name="Collymore A."/>
            <person name="Considine T."/>
            <person name="Cook A."/>
            <person name="Cooke P."/>
            <person name="Corum B."/>
            <person name="Cuomo C."/>
            <person name="David R."/>
            <person name="Dawoe T."/>
            <person name="Degray S."/>
            <person name="Dodge S."/>
            <person name="Dooley K."/>
            <person name="Dorje P."/>
            <person name="Dorjee K."/>
            <person name="Dorris L."/>
            <person name="Duffey N."/>
            <person name="Dupes A."/>
            <person name="Elkins T."/>
            <person name="Engels R."/>
            <person name="Erickson J."/>
            <person name="Farina A."/>
            <person name="Faro S."/>
            <person name="Ferreira P."/>
            <person name="Fischer H."/>
            <person name="Fitzgerald M."/>
            <person name="Foley K."/>
            <person name="Gage D."/>
            <person name="Galagan J."/>
            <person name="Gearin G."/>
            <person name="Gnerre S."/>
            <person name="Gnirke A."/>
            <person name="Goyette A."/>
            <person name="Graham J."/>
            <person name="Grandbois E."/>
            <person name="Gyaltsen K."/>
            <person name="Hafez N."/>
            <person name="Hagopian D."/>
            <person name="Hagos B."/>
            <person name="Hall J."/>
            <person name="Hatcher B."/>
            <person name="Heller A."/>
            <person name="Higgins H."/>
            <person name="Honan T."/>
            <person name="Horn A."/>
            <person name="Houde N."/>
            <person name="Hughes L."/>
            <person name="Hulme W."/>
            <person name="Husby E."/>
            <person name="Iliev I."/>
            <person name="Jaffe D."/>
            <person name="Jones C."/>
            <person name="Kamal M."/>
            <person name="Kamat A."/>
            <person name="Kamvysselis M."/>
            <person name="Karlsson E."/>
            <person name="Kells C."/>
            <person name="Kieu A."/>
            <person name="Kisner P."/>
            <person name="Kodira C."/>
            <person name="Kulbokas E."/>
            <person name="Labutti K."/>
            <person name="Lama D."/>
            <person name="Landers T."/>
            <person name="Leger J."/>
            <person name="Levine S."/>
            <person name="Lewis D."/>
            <person name="Lewis T."/>
            <person name="Lindblad-toh K."/>
            <person name="Liu X."/>
            <person name="Lokyitsang T."/>
            <person name="Lokyitsang Y."/>
            <person name="Lucien O."/>
            <person name="Lui A."/>
            <person name="Ma L.J."/>
            <person name="Mabbitt R."/>
            <person name="Macdonald J."/>
            <person name="Maclean C."/>
            <person name="Major J."/>
            <person name="Manning J."/>
            <person name="Marabella R."/>
            <person name="Maru K."/>
            <person name="Matthews C."/>
            <person name="Mauceli E."/>
            <person name="Mccarthy M."/>
            <person name="Mcdonough S."/>
            <person name="Mcghee T."/>
            <person name="Meldrim J."/>
            <person name="Meneus L."/>
            <person name="Mesirov J."/>
            <person name="Mihalev A."/>
            <person name="Mihova T."/>
            <person name="Mikkelsen T."/>
            <person name="Mlenga V."/>
            <person name="Moru K."/>
            <person name="Mozes J."/>
            <person name="Mulrain L."/>
            <person name="Munson G."/>
            <person name="Naylor J."/>
            <person name="Newes C."/>
            <person name="Nguyen C."/>
            <person name="Nguyen N."/>
            <person name="Nguyen T."/>
            <person name="Nicol R."/>
            <person name="Nielsen C."/>
            <person name="Nizzari M."/>
            <person name="Norbu C."/>
            <person name="Norbu N."/>
            <person name="O'donnell P."/>
            <person name="Okoawo O."/>
            <person name="O'leary S."/>
            <person name="Omotosho B."/>
            <person name="O'neill K."/>
            <person name="Osman S."/>
            <person name="Parker S."/>
            <person name="Perrin D."/>
            <person name="Phunkhang P."/>
            <person name="Piqani B."/>
            <person name="Purcell S."/>
            <person name="Rachupka T."/>
            <person name="Ramasamy U."/>
            <person name="Rameau R."/>
            <person name="Ray V."/>
            <person name="Raymond C."/>
            <person name="Retta R."/>
            <person name="Richardson S."/>
            <person name="Rise C."/>
            <person name="Rodriguez J."/>
            <person name="Rogers J."/>
            <person name="Rogov P."/>
            <person name="Rutman M."/>
            <person name="Schupbach R."/>
            <person name="Seaman C."/>
            <person name="Settipalli S."/>
            <person name="Sharpe T."/>
            <person name="Sheridan J."/>
            <person name="Sherpa N."/>
            <person name="Shi J."/>
            <person name="Smirnov S."/>
            <person name="Smith C."/>
            <person name="Sougnez C."/>
            <person name="Spencer B."/>
            <person name="Stalker J."/>
            <person name="Stange-thomann N."/>
            <person name="Stavropoulos S."/>
            <person name="Stetson K."/>
            <person name="Stone C."/>
            <person name="Stone S."/>
            <person name="Stubbs M."/>
            <person name="Talamas J."/>
            <person name="Tchuinga P."/>
            <person name="Tenzing P."/>
            <person name="Tesfaye S."/>
            <person name="Theodore J."/>
            <person name="Thoulutsang Y."/>
            <person name="Topham K."/>
            <person name="Towey S."/>
            <person name="Tsamla T."/>
            <person name="Tsomo N."/>
            <person name="Vallee D."/>
            <person name="Vassiliev H."/>
            <person name="Venkataraman V."/>
            <person name="Vinson J."/>
            <person name="Vo A."/>
            <person name="Wade C."/>
            <person name="Wang S."/>
            <person name="Wangchuk T."/>
            <person name="Wangdi T."/>
            <person name="Whittaker C."/>
            <person name="Wilkinson J."/>
            <person name="Wu Y."/>
            <person name="Wyman D."/>
            <person name="Yadav S."/>
            <person name="Yang S."/>
            <person name="Yang X."/>
            <person name="Yeager S."/>
            <person name="Yee E."/>
            <person name="Young G."/>
            <person name="Zainoun J."/>
            <person name="Zembeck L."/>
            <person name="Zimmer A."/>
            <person name="Zody M."/>
            <person name="Lander E."/>
        </authorList>
    </citation>
    <scope>NUCLEOTIDE SEQUENCE [LARGE SCALE GENOMIC DNA]</scope>
</reference>
<dbReference type="Pfam" id="PF15612">
    <property type="entry name" value="WHIM1"/>
    <property type="match status" value="1"/>
</dbReference>
<dbReference type="PANTHER" id="PTHR46510">
    <property type="entry name" value="BROMODOMAIN ADJACENT TO ZINC FINGER DOMAIN PROTEIN 1A"/>
    <property type="match status" value="1"/>
</dbReference>
<reference evidence="4" key="2">
    <citation type="submission" date="2025-08" db="UniProtKB">
        <authorList>
            <consortium name="Ensembl"/>
        </authorList>
    </citation>
    <scope>IDENTIFICATION</scope>
</reference>
<sequence>MFLGISSMQKTSFPMVYALDLLSKAIMKQDHDGPLCDLFFFFLSNIFRTHMEEEGGYDRIHVEPGDKELASEAVTHLSDEVLQASASLSATWPHAFQGFDLNKLELDSYTLTEVLRLYLISSSCRPRPEDRVWRYQHRGSYMVYDDTPLKLCIDHPHLVQKLSKVSVYSLKPDEKLSFLMCLLHQLLSYVTPRDFLDETWEHLQQAKQAFRDDKWAEKRREKEAIAERIRWKGEQNALEKQARQKVLEEKLRRSELGLPEPEEDAHR</sequence>
<dbReference type="GO" id="GO:0000228">
    <property type="term" value="C:nuclear chromosome"/>
    <property type="evidence" value="ECO:0007669"/>
    <property type="project" value="TreeGrafter"/>
</dbReference>
<dbReference type="AlphaFoldDB" id="H2YIF0"/>
<dbReference type="InterPro" id="IPR028942">
    <property type="entry name" value="WHIM1_dom"/>
</dbReference>
<dbReference type="GO" id="GO:0031445">
    <property type="term" value="P:regulation of heterochromatin formation"/>
    <property type="evidence" value="ECO:0007669"/>
    <property type="project" value="TreeGrafter"/>
</dbReference>
<dbReference type="GO" id="GO:0008623">
    <property type="term" value="C:CHRAC"/>
    <property type="evidence" value="ECO:0007669"/>
    <property type="project" value="TreeGrafter"/>
</dbReference>
<reference evidence="4" key="3">
    <citation type="submission" date="2025-09" db="UniProtKB">
        <authorList>
            <consortium name="Ensembl"/>
        </authorList>
    </citation>
    <scope>IDENTIFICATION</scope>
</reference>
<dbReference type="eggNOG" id="KOG1245">
    <property type="taxonomic scope" value="Eukaryota"/>
</dbReference>